<name>A0ABN8XKX0_RANTA</name>
<reference evidence="1" key="1">
    <citation type="submission" date="2023-04" db="EMBL/GenBank/DDBJ databases">
        <authorList>
            <consortium name="ELIXIR-Norway"/>
        </authorList>
    </citation>
    <scope>NUCLEOTIDE SEQUENCE [LARGE SCALE GENOMIC DNA]</scope>
</reference>
<sequence length="115" mass="12808">MAPPDLPVQGTPLERRASTLTTEPFPWSWPCQVHLLPVCSVAGGFCVGDSQPPLPCCPRRIQLFLFVFKSQWGVGGGGKSQWFLFRNIVDFFLSWCQIVDFDSRQTLYLVSASAA</sequence>
<dbReference type="EMBL" id="CATKSN020000645">
    <property type="protein sequence ID" value="CAI9150082.1"/>
    <property type="molecule type" value="Genomic_DNA"/>
</dbReference>
<dbReference type="Proteomes" id="UP001176941">
    <property type="component" value="Unassembled WGS sequence"/>
</dbReference>
<accession>A0ABN8XKX0</accession>
<proteinExistence type="predicted"/>
<gene>
    <name evidence="1" type="ORF">MRATA1EN1_LOCUS31700</name>
</gene>
<evidence type="ECO:0000313" key="1">
    <source>
        <dbReference type="EMBL" id="CAI9150082.1"/>
    </source>
</evidence>
<organism evidence="1 2">
    <name type="scientific">Rangifer tarandus platyrhynchus</name>
    <name type="common">Svalbard reindeer</name>
    <dbReference type="NCBI Taxonomy" id="3082113"/>
    <lineage>
        <taxon>Eukaryota</taxon>
        <taxon>Metazoa</taxon>
        <taxon>Chordata</taxon>
        <taxon>Craniata</taxon>
        <taxon>Vertebrata</taxon>
        <taxon>Euteleostomi</taxon>
        <taxon>Mammalia</taxon>
        <taxon>Eutheria</taxon>
        <taxon>Laurasiatheria</taxon>
        <taxon>Artiodactyla</taxon>
        <taxon>Ruminantia</taxon>
        <taxon>Pecora</taxon>
        <taxon>Cervidae</taxon>
        <taxon>Odocoileinae</taxon>
        <taxon>Rangifer</taxon>
    </lineage>
</organism>
<comment type="caution">
    <text evidence="1">The sequence shown here is derived from an EMBL/GenBank/DDBJ whole genome shotgun (WGS) entry which is preliminary data.</text>
</comment>
<protein>
    <submittedName>
        <fullName evidence="1">Uncharacterized protein</fullName>
    </submittedName>
</protein>
<evidence type="ECO:0000313" key="2">
    <source>
        <dbReference type="Proteomes" id="UP001176941"/>
    </source>
</evidence>
<keyword evidence="2" id="KW-1185">Reference proteome</keyword>